<dbReference type="RefSeq" id="WP_102525326.1">
    <property type="nucleotide sequence ID" value="NZ_LT960612.1"/>
</dbReference>
<feature type="domain" description="CusB-like beta-barrel" evidence="4">
    <location>
        <begin position="220"/>
        <end position="292"/>
    </location>
</feature>
<dbReference type="Gene3D" id="2.40.50.100">
    <property type="match status" value="1"/>
</dbReference>
<dbReference type="NCBIfam" id="TIGR01730">
    <property type="entry name" value="RND_mfp"/>
    <property type="match status" value="1"/>
</dbReference>
<dbReference type="Pfam" id="PF25954">
    <property type="entry name" value="Beta-barrel_RND_2"/>
    <property type="match status" value="1"/>
</dbReference>
<dbReference type="AlphaFoldDB" id="A0A2N8ZN53"/>
<reference evidence="5 6" key="1">
    <citation type="submission" date="2017-10" db="EMBL/GenBank/DDBJ databases">
        <authorList>
            <person name="Banno H."/>
            <person name="Chua N.-H."/>
        </authorList>
    </citation>
    <scope>NUCLEOTIDE SEQUENCE [LARGE SCALE GENOMIC DNA]</scope>
    <source>
        <strain evidence="5">Vibrio tapetis CECT4600</strain>
    </source>
</reference>
<name>A0A2N8ZN53_9VIBR</name>
<dbReference type="Gene3D" id="1.10.287.470">
    <property type="entry name" value="Helix hairpin bin"/>
    <property type="match status" value="1"/>
</dbReference>
<dbReference type="KEGG" id="vta:B1678"/>
<dbReference type="PANTHER" id="PTHR30469">
    <property type="entry name" value="MULTIDRUG RESISTANCE PROTEIN MDTA"/>
    <property type="match status" value="1"/>
</dbReference>
<accession>A0A2N8ZN53</accession>
<evidence type="ECO:0000313" key="5">
    <source>
        <dbReference type="EMBL" id="SON53289.1"/>
    </source>
</evidence>
<dbReference type="GO" id="GO:0015562">
    <property type="term" value="F:efflux transmembrane transporter activity"/>
    <property type="evidence" value="ECO:0007669"/>
    <property type="project" value="TreeGrafter"/>
</dbReference>
<gene>
    <name evidence="5" type="ORF">VTAP4600_B1678</name>
</gene>
<feature type="domain" description="Multidrug resistance protein MdtA-like alpha-helical hairpin" evidence="3">
    <location>
        <begin position="118"/>
        <end position="177"/>
    </location>
</feature>
<comment type="similarity">
    <text evidence="1">Belongs to the membrane fusion protein (MFP) (TC 8.A.1) family.</text>
</comment>
<evidence type="ECO:0000256" key="2">
    <source>
        <dbReference type="SAM" id="Coils"/>
    </source>
</evidence>
<dbReference type="GO" id="GO:1990281">
    <property type="term" value="C:efflux pump complex"/>
    <property type="evidence" value="ECO:0007669"/>
    <property type="project" value="TreeGrafter"/>
</dbReference>
<keyword evidence="2" id="KW-0175">Coiled coil</keyword>
<keyword evidence="6" id="KW-1185">Reference proteome</keyword>
<dbReference type="InterPro" id="IPR058624">
    <property type="entry name" value="MdtA-like_HH"/>
</dbReference>
<dbReference type="EMBL" id="LT960612">
    <property type="protein sequence ID" value="SON53289.1"/>
    <property type="molecule type" value="Genomic_DNA"/>
</dbReference>
<dbReference type="OrthoDB" id="5730196at2"/>
<organism evidence="5 6">
    <name type="scientific">Vibrio tapetis subsp. tapetis</name>
    <dbReference type="NCBI Taxonomy" id="1671868"/>
    <lineage>
        <taxon>Bacteria</taxon>
        <taxon>Pseudomonadati</taxon>
        <taxon>Pseudomonadota</taxon>
        <taxon>Gammaproteobacteria</taxon>
        <taxon>Vibrionales</taxon>
        <taxon>Vibrionaceae</taxon>
        <taxon>Vibrio</taxon>
    </lineage>
</organism>
<evidence type="ECO:0000259" key="3">
    <source>
        <dbReference type="Pfam" id="PF25876"/>
    </source>
</evidence>
<proteinExistence type="inferred from homology"/>
<evidence type="ECO:0000313" key="6">
    <source>
        <dbReference type="Proteomes" id="UP000235828"/>
    </source>
</evidence>
<dbReference type="SUPFAM" id="SSF111369">
    <property type="entry name" value="HlyD-like secretion proteins"/>
    <property type="match status" value="1"/>
</dbReference>
<evidence type="ECO:0000256" key="1">
    <source>
        <dbReference type="ARBA" id="ARBA00009477"/>
    </source>
</evidence>
<dbReference type="Gene3D" id="2.40.30.170">
    <property type="match status" value="1"/>
</dbReference>
<sequence length="352" mass="38181">MKSSKLTLGIGLFSLLGVLFLYMAGFFTAKINPQESALTLSASEISALETVELQSSVHNQYRQFTGTVVADQKASLSALLTAQVAETLVDAGASVTKGDVLMRLESDDLDARVMQSEQGLSSAQAQLNAARKEYQRVSELVNKKLLPQSEYDRVKSQLDTTTAKYKQTQAAVREAETTFGFSIITSPFDGVITTRPINQGDTAGPGTLLVTLYNPKTLQLEVNISESLINDIQIGTVLPFELPTFEKSGAGKVVEIVPAADSTSRSFLVKIALEGIDKVYPGVFGKVSVKSETLQALHLPEEAVYRVGQLDYVKVLKEDQVRTQLVQLSSNNIVRKGVEVGDVVILNPLDIH</sequence>
<feature type="coiled-coil region" evidence="2">
    <location>
        <begin position="113"/>
        <end position="178"/>
    </location>
</feature>
<dbReference type="InterPro" id="IPR006143">
    <property type="entry name" value="RND_pump_MFP"/>
</dbReference>
<dbReference type="Pfam" id="PF25876">
    <property type="entry name" value="HH_MFP_RND"/>
    <property type="match status" value="1"/>
</dbReference>
<dbReference type="PANTHER" id="PTHR30469:SF15">
    <property type="entry name" value="HLYD FAMILY OF SECRETION PROTEINS"/>
    <property type="match status" value="1"/>
</dbReference>
<dbReference type="InterPro" id="IPR058792">
    <property type="entry name" value="Beta-barrel_RND_2"/>
</dbReference>
<protein>
    <submittedName>
        <fullName evidence="5">Putative Secretion protein HlyD</fullName>
    </submittedName>
</protein>
<evidence type="ECO:0000259" key="4">
    <source>
        <dbReference type="Pfam" id="PF25954"/>
    </source>
</evidence>
<dbReference type="Gene3D" id="2.40.420.20">
    <property type="match status" value="1"/>
</dbReference>
<dbReference type="Proteomes" id="UP000235828">
    <property type="component" value="Chromosome B"/>
</dbReference>